<comment type="caution">
    <text evidence="1">The sequence shown here is derived from an EMBL/GenBank/DDBJ whole genome shotgun (WGS) entry which is preliminary data.</text>
</comment>
<dbReference type="Proteomes" id="UP000187717">
    <property type="component" value="Unassembled WGS sequence"/>
</dbReference>
<name>A0ABD7MKG7_SHISO</name>
<sequence length="61" mass="6883">MKKVTLKERKHHVVTARLNDDQVLVLNQLISSGKVQKDSLSACVQYLINQYMILQGGGNEE</sequence>
<evidence type="ECO:0008006" key="3">
    <source>
        <dbReference type="Google" id="ProtNLM"/>
    </source>
</evidence>
<dbReference type="EMBL" id="FTXV01000123">
    <property type="protein sequence ID" value="SJE20254.1"/>
    <property type="molecule type" value="Genomic_DNA"/>
</dbReference>
<protein>
    <recommendedName>
        <fullName evidence="3">Protein CopB</fullName>
    </recommendedName>
</protein>
<evidence type="ECO:0000313" key="1">
    <source>
        <dbReference type="EMBL" id="SJE20254.1"/>
    </source>
</evidence>
<dbReference type="AlphaFoldDB" id="A0ABD7MKG7"/>
<organism evidence="1 2">
    <name type="scientific">Shigella sonnei</name>
    <dbReference type="NCBI Taxonomy" id="624"/>
    <lineage>
        <taxon>Bacteria</taxon>
        <taxon>Pseudomonadati</taxon>
        <taxon>Pseudomonadota</taxon>
        <taxon>Gammaproteobacteria</taxon>
        <taxon>Enterobacterales</taxon>
        <taxon>Enterobacteriaceae</taxon>
        <taxon>Shigella</taxon>
    </lineage>
</organism>
<proteinExistence type="predicted"/>
<reference evidence="1 2" key="1">
    <citation type="submission" date="2017-01" db="EMBL/GenBank/DDBJ databases">
        <authorList>
            <consortium name="Pathogen Informatics"/>
        </authorList>
    </citation>
    <scope>NUCLEOTIDE SEQUENCE [LARGE SCALE GENOMIC DNA]</scope>
    <source>
        <strain evidence="1 2">3626STDY6095480</strain>
    </source>
</reference>
<accession>A0ABD7MKG7</accession>
<evidence type="ECO:0000313" key="2">
    <source>
        <dbReference type="Proteomes" id="UP000187717"/>
    </source>
</evidence>
<dbReference type="RefSeq" id="WP_000758130.1">
    <property type="nucleotide sequence ID" value="NZ_CATNOL010000087.1"/>
</dbReference>
<gene>
    <name evidence="1" type="ORF">SAMEA3356023_03575</name>
</gene>